<organism evidence="2 3">
    <name type="scientific">Stieleria neptunia</name>
    <dbReference type="NCBI Taxonomy" id="2527979"/>
    <lineage>
        <taxon>Bacteria</taxon>
        <taxon>Pseudomonadati</taxon>
        <taxon>Planctomycetota</taxon>
        <taxon>Planctomycetia</taxon>
        <taxon>Pirellulales</taxon>
        <taxon>Pirellulaceae</taxon>
        <taxon>Stieleria</taxon>
    </lineage>
</organism>
<feature type="chain" id="PRO_5022187103" evidence="1">
    <location>
        <begin position="19"/>
        <end position="195"/>
    </location>
</feature>
<evidence type="ECO:0000313" key="2">
    <source>
        <dbReference type="EMBL" id="QDV47793.1"/>
    </source>
</evidence>
<protein>
    <submittedName>
        <fullName evidence="2">Uncharacterized protein</fullName>
    </submittedName>
</protein>
<dbReference type="AlphaFoldDB" id="A0A518I3V7"/>
<dbReference type="OrthoDB" id="289714at2"/>
<proteinExistence type="predicted"/>
<feature type="signal peptide" evidence="1">
    <location>
        <begin position="1"/>
        <end position="18"/>
    </location>
</feature>
<reference evidence="2 3" key="1">
    <citation type="submission" date="2019-03" db="EMBL/GenBank/DDBJ databases">
        <title>Deep-cultivation of Planctomycetes and their phenomic and genomic characterization uncovers novel biology.</title>
        <authorList>
            <person name="Wiegand S."/>
            <person name="Jogler M."/>
            <person name="Boedeker C."/>
            <person name="Pinto D."/>
            <person name="Vollmers J."/>
            <person name="Rivas-Marin E."/>
            <person name="Kohn T."/>
            <person name="Peeters S.H."/>
            <person name="Heuer A."/>
            <person name="Rast P."/>
            <person name="Oberbeckmann S."/>
            <person name="Bunk B."/>
            <person name="Jeske O."/>
            <person name="Meyerdierks A."/>
            <person name="Storesund J.E."/>
            <person name="Kallscheuer N."/>
            <person name="Luecker S."/>
            <person name="Lage O.M."/>
            <person name="Pohl T."/>
            <person name="Merkel B.J."/>
            <person name="Hornburger P."/>
            <person name="Mueller R.-W."/>
            <person name="Bruemmer F."/>
            <person name="Labrenz M."/>
            <person name="Spormann A.M."/>
            <person name="Op den Camp H."/>
            <person name="Overmann J."/>
            <person name="Amann R."/>
            <person name="Jetten M.S.M."/>
            <person name="Mascher T."/>
            <person name="Medema M.H."/>
            <person name="Devos D.P."/>
            <person name="Kaster A.-K."/>
            <person name="Ovreas L."/>
            <person name="Rohde M."/>
            <person name="Galperin M.Y."/>
            <person name="Jogler C."/>
        </authorList>
    </citation>
    <scope>NUCLEOTIDE SEQUENCE [LARGE SCALE GENOMIC DNA]</scope>
    <source>
        <strain evidence="2 3">Enr13</strain>
    </source>
</reference>
<gene>
    <name evidence="2" type="ORF">Enr13x_77050</name>
</gene>
<keyword evidence="3" id="KW-1185">Reference proteome</keyword>
<dbReference type="Proteomes" id="UP000319004">
    <property type="component" value="Chromosome"/>
</dbReference>
<accession>A0A518I3V7</accession>
<keyword evidence="1" id="KW-0732">Signal</keyword>
<dbReference type="EMBL" id="CP037423">
    <property type="protein sequence ID" value="QDV47793.1"/>
    <property type="molecule type" value="Genomic_DNA"/>
</dbReference>
<evidence type="ECO:0000256" key="1">
    <source>
        <dbReference type="SAM" id="SignalP"/>
    </source>
</evidence>
<dbReference type="RefSeq" id="WP_145391858.1">
    <property type="nucleotide sequence ID" value="NZ_CP037423.1"/>
</dbReference>
<name>A0A518I3V7_9BACT</name>
<sequence length="195" mass="21928" precursor="true">MRFLLVLSFFVTASSIFAQHQQVASRSVAMETKRNSSVAVEPKSSRGLEMGPNQNRSLADEQMQTLVETELTDYEVWIAADASKHQYYTLYILTKDGWVEVPGDAKGEAERFYSESSVYEFLATMPGYGIDFVEYEIEAHTPDTNWTYIGTFDERDHAEEILSLVLEGIALSGVQNADSYFGEVRAVTAVPRSLR</sequence>
<dbReference type="KEGG" id="snep:Enr13x_77050"/>
<evidence type="ECO:0000313" key="3">
    <source>
        <dbReference type="Proteomes" id="UP000319004"/>
    </source>
</evidence>